<dbReference type="CDD" id="cd10527">
    <property type="entry name" value="SET_LSMT"/>
    <property type="match status" value="1"/>
</dbReference>
<sequence>MPPSQLPLDNFPAWAGLNDIHFDKVAIQEIQGKGLGLAAVSDLSSNGNGNDRSVLLRIPRELVLSGDAVDEYAKVDHNFQQLLQAIAPRTPRMKILLYLITHLVLSERDATSRGGVPTPWTDYTRFLPRYIPMPTMWSSDERQMLHGTSLEAALGAKLAVLGKEFDNLREKSSELPHWQDLFWEKEGVDLHYWVLVDAWYRSRCLEMPQAGNSMVPALDMVNHSHDPTAYYEEDGDGGVCLLLRPGHTVSSGSEITISYGEKPAAEMLFSYGFIDANTTKHELTLQIEPFPDDPLAKAKLHVFDQPPVVKLSLIDGSYVWESPFTFLMCLNEEDGLEFRVIQDNEGDRQLQVAWQGDDVTSRVHEFESLIRGHPLCQLFRLRVVAVLHELVTSQAEALASNADTADQMETDQIQYAKALRDVEQKILHETAEMLDRQVRPPTCSVSHAYFPVAAPSLP</sequence>
<proteinExistence type="predicted"/>
<dbReference type="Proteomes" id="UP000813444">
    <property type="component" value="Unassembled WGS sequence"/>
</dbReference>
<comment type="caution">
    <text evidence="2">The sequence shown here is derived from an EMBL/GenBank/DDBJ whole genome shotgun (WGS) entry which is preliminary data.</text>
</comment>
<dbReference type="Gene3D" id="3.90.1410.10">
    <property type="entry name" value="set domain protein methyltransferase, domain 1"/>
    <property type="match status" value="1"/>
</dbReference>
<feature type="domain" description="SET" evidence="1">
    <location>
        <begin position="23"/>
        <end position="260"/>
    </location>
</feature>
<evidence type="ECO:0000259" key="1">
    <source>
        <dbReference type="PROSITE" id="PS50280"/>
    </source>
</evidence>
<gene>
    <name evidence="2" type="ORF">B0I35DRAFT_128009</name>
</gene>
<dbReference type="SUPFAM" id="SSF82199">
    <property type="entry name" value="SET domain"/>
    <property type="match status" value="1"/>
</dbReference>
<dbReference type="PANTHER" id="PTHR13271">
    <property type="entry name" value="UNCHARACTERIZED PUTATIVE METHYLTRANSFERASE"/>
    <property type="match status" value="1"/>
</dbReference>
<reference evidence="2" key="1">
    <citation type="journal article" date="2021" name="Nat. Commun.">
        <title>Genetic determinants of endophytism in the Arabidopsis root mycobiome.</title>
        <authorList>
            <person name="Mesny F."/>
            <person name="Miyauchi S."/>
            <person name="Thiergart T."/>
            <person name="Pickel B."/>
            <person name="Atanasova L."/>
            <person name="Karlsson M."/>
            <person name="Huettel B."/>
            <person name="Barry K.W."/>
            <person name="Haridas S."/>
            <person name="Chen C."/>
            <person name="Bauer D."/>
            <person name="Andreopoulos W."/>
            <person name="Pangilinan J."/>
            <person name="LaButti K."/>
            <person name="Riley R."/>
            <person name="Lipzen A."/>
            <person name="Clum A."/>
            <person name="Drula E."/>
            <person name="Henrissat B."/>
            <person name="Kohler A."/>
            <person name="Grigoriev I.V."/>
            <person name="Martin F.M."/>
            <person name="Hacquard S."/>
        </authorList>
    </citation>
    <scope>NUCLEOTIDE SEQUENCE</scope>
    <source>
        <strain evidence="2">MPI-CAGE-CH-0235</strain>
    </source>
</reference>
<dbReference type="PROSITE" id="PS50280">
    <property type="entry name" value="SET"/>
    <property type="match status" value="1"/>
</dbReference>
<dbReference type="OrthoDB" id="441812at2759"/>
<accession>A0A8K0SVX6</accession>
<dbReference type="GO" id="GO:0016279">
    <property type="term" value="F:protein-lysine N-methyltransferase activity"/>
    <property type="evidence" value="ECO:0007669"/>
    <property type="project" value="TreeGrafter"/>
</dbReference>
<dbReference type="PANTHER" id="PTHR13271:SF76">
    <property type="entry name" value="SET DOMAIN-CONTAINING PROTEIN 8"/>
    <property type="match status" value="1"/>
</dbReference>
<dbReference type="EMBL" id="JAGPNK010000002">
    <property type="protein sequence ID" value="KAH7326183.1"/>
    <property type="molecule type" value="Genomic_DNA"/>
</dbReference>
<dbReference type="AlphaFoldDB" id="A0A8K0SVX6"/>
<evidence type="ECO:0000313" key="2">
    <source>
        <dbReference type="EMBL" id="KAH7326183.1"/>
    </source>
</evidence>
<dbReference type="InterPro" id="IPR046341">
    <property type="entry name" value="SET_dom_sf"/>
</dbReference>
<protein>
    <recommendedName>
        <fullName evidence="1">SET domain-containing protein</fullName>
    </recommendedName>
</protein>
<organism evidence="2 3">
    <name type="scientific">Stachybotrys elegans</name>
    <dbReference type="NCBI Taxonomy" id="80388"/>
    <lineage>
        <taxon>Eukaryota</taxon>
        <taxon>Fungi</taxon>
        <taxon>Dikarya</taxon>
        <taxon>Ascomycota</taxon>
        <taxon>Pezizomycotina</taxon>
        <taxon>Sordariomycetes</taxon>
        <taxon>Hypocreomycetidae</taxon>
        <taxon>Hypocreales</taxon>
        <taxon>Stachybotryaceae</taxon>
        <taxon>Stachybotrys</taxon>
    </lineage>
</organism>
<keyword evidence="3" id="KW-1185">Reference proteome</keyword>
<dbReference type="InterPro" id="IPR050600">
    <property type="entry name" value="SETD3_SETD6_MTase"/>
</dbReference>
<evidence type="ECO:0000313" key="3">
    <source>
        <dbReference type="Proteomes" id="UP000813444"/>
    </source>
</evidence>
<dbReference type="InterPro" id="IPR001214">
    <property type="entry name" value="SET_dom"/>
</dbReference>
<dbReference type="GO" id="GO:0005634">
    <property type="term" value="C:nucleus"/>
    <property type="evidence" value="ECO:0007669"/>
    <property type="project" value="TreeGrafter"/>
</dbReference>
<name>A0A8K0SVX6_9HYPO</name>